<dbReference type="AlphaFoldDB" id="A0A2R6Y0B6"/>
<comment type="caution">
    <text evidence="1">The sequence shown here is derived from an EMBL/GenBank/DDBJ whole genome shotgun (WGS) entry which is preliminary data.</text>
</comment>
<dbReference type="Proteomes" id="UP000244338">
    <property type="component" value="Unassembled WGS sequence"/>
</dbReference>
<sequence length="111" mass="12849">MYRSNDAQQNDPGIHGIHVGREELMALWEVLNDQRNTSDCNKQIASTDSGKNRETNQTNVLKDRQQMGTKELELLEMVSSLIAERVHQKQQLQRNFSSKKQQLKPIFNALR</sequence>
<organism evidence="1 2">
    <name type="scientific">Candidatus Carbonibacillus altaicus</name>
    <dbReference type="NCBI Taxonomy" id="2163959"/>
    <lineage>
        <taxon>Bacteria</taxon>
        <taxon>Bacillati</taxon>
        <taxon>Bacillota</taxon>
        <taxon>Bacilli</taxon>
        <taxon>Bacillales</taxon>
        <taxon>Candidatus Carbonibacillus</taxon>
    </lineage>
</organism>
<evidence type="ECO:0000313" key="1">
    <source>
        <dbReference type="EMBL" id="PTQ56128.1"/>
    </source>
</evidence>
<reference evidence="2" key="1">
    <citation type="journal article" date="2018" name="Sci. Rep.">
        <title>Lignite coal burning seam in the remote Altai Mountains harbors a hydrogen-driven thermophilic microbial community.</title>
        <authorList>
            <person name="Kadnikov V.V."/>
            <person name="Mardanov A.V."/>
            <person name="Ivasenko D.A."/>
            <person name="Antsiferov D.V."/>
            <person name="Beletsky A.V."/>
            <person name="Karnachuk O.V."/>
            <person name="Ravin N.V."/>
        </authorList>
    </citation>
    <scope>NUCLEOTIDE SEQUENCE [LARGE SCALE GENOMIC DNA]</scope>
</reference>
<gene>
    <name evidence="1" type="ORF">BSOLF_0821</name>
</gene>
<evidence type="ECO:0000313" key="2">
    <source>
        <dbReference type="Proteomes" id="UP000244338"/>
    </source>
</evidence>
<name>A0A2R6Y0B6_9BACL</name>
<dbReference type="EMBL" id="PEBX01000044">
    <property type="protein sequence ID" value="PTQ56128.1"/>
    <property type="molecule type" value="Genomic_DNA"/>
</dbReference>
<protein>
    <submittedName>
        <fullName evidence="1">Uncharacterized protein</fullName>
    </submittedName>
</protein>
<accession>A0A2R6Y0B6</accession>
<proteinExistence type="predicted"/>